<evidence type="ECO:0000256" key="1">
    <source>
        <dbReference type="SAM" id="MobiDB-lite"/>
    </source>
</evidence>
<feature type="region of interest" description="Disordered" evidence="1">
    <location>
        <begin position="58"/>
        <end position="144"/>
    </location>
</feature>
<dbReference type="Pfam" id="PF02120">
    <property type="entry name" value="Flg_hook"/>
    <property type="match status" value="1"/>
</dbReference>
<protein>
    <submittedName>
        <fullName evidence="3">Flagellar hook-length control protein FliK</fullName>
    </submittedName>
</protein>
<evidence type="ECO:0000259" key="2">
    <source>
        <dbReference type="Pfam" id="PF02120"/>
    </source>
</evidence>
<evidence type="ECO:0000313" key="3">
    <source>
        <dbReference type="EMBL" id="MFC3578689.1"/>
    </source>
</evidence>
<accession>A0ABV7SRT5</accession>
<feature type="region of interest" description="Disordered" evidence="1">
    <location>
        <begin position="446"/>
        <end position="497"/>
    </location>
</feature>
<dbReference type="RefSeq" id="WP_261293898.1">
    <property type="nucleotide sequence ID" value="NZ_JANQBK010000004.1"/>
</dbReference>
<dbReference type="EMBL" id="JBHRXP010000001">
    <property type="protein sequence ID" value="MFC3578689.1"/>
    <property type="molecule type" value="Genomic_DNA"/>
</dbReference>
<feature type="domain" description="Flagellar hook-length control protein-like C-terminal" evidence="2">
    <location>
        <begin position="371"/>
        <end position="447"/>
    </location>
</feature>
<dbReference type="Proteomes" id="UP001595713">
    <property type="component" value="Unassembled WGS sequence"/>
</dbReference>
<keyword evidence="3" id="KW-0966">Cell projection</keyword>
<dbReference type="CDD" id="cd17470">
    <property type="entry name" value="T3SS_Flik_C"/>
    <property type="match status" value="1"/>
</dbReference>
<evidence type="ECO:0000313" key="4">
    <source>
        <dbReference type="Proteomes" id="UP001595713"/>
    </source>
</evidence>
<dbReference type="InterPro" id="IPR038610">
    <property type="entry name" value="FliK-like_C_sf"/>
</dbReference>
<keyword evidence="3" id="KW-0969">Cilium</keyword>
<comment type="caution">
    <text evidence="3">The sequence shown here is derived from an EMBL/GenBank/DDBJ whole genome shotgun (WGS) entry which is preliminary data.</text>
</comment>
<reference evidence="4" key="1">
    <citation type="journal article" date="2019" name="Int. J. Syst. Evol. Microbiol.">
        <title>The Global Catalogue of Microorganisms (GCM) 10K type strain sequencing project: providing services to taxonomists for standard genome sequencing and annotation.</title>
        <authorList>
            <consortium name="The Broad Institute Genomics Platform"/>
            <consortium name="The Broad Institute Genome Sequencing Center for Infectious Disease"/>
            <person name="Wu L."/>
            <person name="Ma J."/>
        </authorList>
    </citation>
    <scope>NUCLEOTIDE SEQUENCE [LARGE SCALE GENOMIC DNA]</scope>
    <source>
        <strain evidence="4">KCTC 42739</strain>
    </source>
</reference>
<sequence>MTMPLTSTTLATATATRSDIAFSVTAPVAAAAGPASNLASGAGPASPPIVTLATATGIYSPQSPSKPSAPNAGTVSDSGTAISSPVTAPGDAAYGSPDPRSTPTCAADPGDGEAPRTRCGTVGAHRPTFVPGTLRRSAPNEPASPAIAAATAGQEKLAPVLPLVKRVAAPRALRAAADVMIGERDGSPPPIGQARHADGAMVPQTVPVAIALATKNPPDAAAPSPSSAHMAGDVLAAHAGTPGTEASAPPAPTGAARFANAVDSTEPADLSARRVAGEAVDAAVGARSDPAPPTQRLESSVMRQFEAAEKNGALPSPPLPRDPTAVAPGTAIDGSIASDQRAVRSSPAEPLAMPRARAATIGRDVGSIVAKVAASGRSSTIVIRLDPVELGRVEIRMEIDAHGKLRAVIAADQPAALDLLRRDADTLGRTLIENGFSADGATLRFETRSGGQGTGSRHWTPSAPLAPDSRGDPADFVQTPPPATKRTGLTGRVDVFA</sequence>
<dbReference type="InterPro" id="IPR021136">
    <property type="entry name" value="Flagellar_hook_control-like_C"/>
</dbReference>
<organism evidence="3 4">
    <name type="scientific">Sphingomonas hylomeconis</name>
    <dbReference type="NCBI Taxonomy" id="1395958"/>
    <lineage>
        <taxon>Bacteria</taxon>
        <taxon>Pseudomonadati</taxon>
        <taxon>Pseudomonadota</taxon>
        <taxon>Alphaproteobacteria</taxon>
        <taxon>Sphingomonadales</taxon>
        <taxon>Sphingomonadaceae</taxon>
        <taxon>Sphingomonas</taxon>
    </lineage>
</organism>
<keyword evidence="3" id="KW-0282">Flagellum</keyword>
<keyword evidence="4" id="KW-1185">Reference proteome</keyword>
<feature type="compositionally biased region" description="Polar residues" evidence="1">
    <location>
        <begin position="58"/>
        <end position="86"/>
    </location>
</feature>
<gene>
    <name evidence="3" type="ORF">ACFONA_00800</name>
</gene>
<name>A0ABV7SRT5_9SPHN</name>
<dbReference type="Gene3D" id="3.30.750.140">
    <property type="match status" value="1"/>
</dbReference>
<proteinExistence type="predicted"/>